<dbReference type="RefSeq" id="WP_219965551.1">
    <property type="nucleotide sequence ID" value="NZ_JAGFNZ010000003.1"/>
</dbReference>
<comment type="caution">
    <text evidence="1">The sequence shown here is derived from an EMBL/GenBank/DDBJ whole genome shotgun (WGS) entry which is preliminary data.</text>
</comment>
<protein>
    <submittedName>
        <fullName evidence="1">Uncharacterized protein</fullName>
    </submittedName>
</protein>
<proteinExistence type="predicted"/>
<accession>A0ABS7DPP0</accession>
<name>A0ABS7DPP0_9FIRM</name>
<evidence type="ECO:0000313" key="1">
    <source>
        <dbReference type="EMBL" id="MBW7573158.1"/>
    </source>
</evidence>
<sequence length="76" mass="8661">MKKITTMTAYELDFYKAGILDSHDGVSVIPCKSKRYIELLKKHKSRILDPRGDNGKAYFAGVKFETDRQIKLVGII</sequence>
<evidence type="ECO:0000313" key="2">
    <source>
        <dbReference type="Proteomes" id="UP000719942"/>
    </source>
</evidence>
<keyword evidence="2" id="KW-1185">Reference proteome</keyword>
<dbReference type="EMBL" id="JAGFNZ010000003">
    <property type="protein sequence ID" value="MBW7573158.1"/>
    <property type="molecule type" value="Genomic_DNA"/>
</dbReference>
<gene>
    <name evidence="1" type="ORF">J5W02_10075</name>
</gene>
<organism evidence="1 2">
    <name type="scientific">Caproiciproducens faecalis</name>
    <dbReference type="NCBI Taxonomy" id="2820301"/>
    <lineage>
        <taxon>Bacteria</taxon>
        <taxon>Bacillati</taxon>
        <taxon>Bacillota</taxon>
        <taxon>Clostridia</taxon>
        <taxon>Eubacteriales</taxon>
        <taxon>Acutalibacteraceae</taxon>
        <taxon>Caproiciproducens</taxon>
    </lineage>
</organism>
<dbReference type="Proteomes" id="UP000719942">
    <property type="component" value="Unassembled WGS sequence"/>
</dbReference>
<reference evidence="1 2" key="1">
    <citation type="submission" date="2021-03" db="EMBL/GenBank/DDBJ databases">
        <title>Caproiciproducens sp. nov. isolated from feces of cow.</title>
        <authorList>
            <person name="Choi J.-Y."/>
        </authorList>
    </citation>
    <scope>NUCLEOTIDE SEQUENCE [LARGE SCALE GENOMIC DNA]</scope>
    <source>
        <strain evidence="1 2">AGMB10547</strain>
    </source>
</reference>